<dbReference type="OrthoDB" id="1658288at2759"/>
<comment type="caution">
    <text evidence="4">Lacks conserved residue(s) required for the propagation of feature annotation.</text>
</comment>
<proteinExistence type="predicted"/>
<evidence type="ECO:0000313" key="6">
    <source>
        <dbReference type="EMBL" id="KAF2741815.1"/>
    </source>
</evidence>
<evidence type="ECO:0000259" key="5">
    <source>
        <dbReference type="PROSITE" id="PS51635"/>
    </source>
</evidence>
<dbReference type="PANTHER" id="PTHR24185:SF1">
    <property type="entry name" value="CALCIUM-INDEPENDENT PHOSPHOLIPASE A2-GAMMA"/>
    <property type="match status" value="1"/>
</dbReference>
<dbReference type="GO" id="GO:0047499">
    <property type="term" value="F:calcium-independent phospholipase A2 activity"/>
    <property type="evidence" value="ECO:0007669"/>
    <property type="project" value="TreeGrafter"/>
</dbReference>
<dbReference type="Pfam" id="PF01734">
    <property type="entry name" value="Patatin"/>
    <property type="match status" value="1"/>
</dbReference>
<sequence>MTRLNNQRRSMGSPAVKPCEVFDLIGGTSTGGLIAIMLGRLEMDVDDCIAAYTELMEMVFGEKKRALPVGWSGNITAKFDSQLLQKAIKQVLTSRGLPETALFDDGVERSCKVFVCTTSYETKGIKRLRRYTLPDEVNISCTIIEAALATSTATSFFDVAKIGNRKFVDGALGANNPIVEVEDEAAEIWSSEHGEIQRQVKCCISVGSGDPGTKAINDQLLGFLSETLKDIAVETERTVTMFISRWRHHFDKNRYFRFNVQQGLQDVGLAEHKEQGLIEAVTEDYLTHQEQKARMRQCVLNLKQRRCVYNIEFT</sequence>
<dbReference type="Gene3D" id="3.40.1090.10">
    <property type="entry name" value="Cytosolic phospholipase A2 catalytic domain"/>
    <property type="match status" value="1"/>
</dbReference>
<organism evidence="6 7">
    <name type="scientific">Sporormia fimetaria CBS 119925</name>
    <dbReference type="NCBI Taxonomy" id="1340428"/>
    <lineage>
        <taxon>Eukaryota</taxon>
        <taxon>Fungi</taxon>
        <taxon>Dikarya</taxon>
        <taxon>Ascomycota</taxon>
        <taxon>Pezizomycotina</taxon>
        <taxon>Dothideomycetes</taxon>
        <taxon>Pleosporomycetidae</taxon>
        <taxon>Pleosporales</taxon>
        <taxon>Sporormiaceae</taxon>
        <taxon>Sporormia</taxon>
    </lineage>
</organism>
<dbReference type="InterPro" id="IPR016035">
    <property type="entry name" value="Acyl_Trfase/lysoPLipase"/>
</dbReference>
<evidence type="ECO:0000256" key="1">
    <source>
        <dbReference type="ARBA" id="ARBA00022801"/>
    </source>
</evidence>
<keyword evidence="7" id="KW-1185">Reference proteome</keyword>
<keyword evidence="3 4" id="KW-0443">Lipid metabolism</keyword>
<keyword evidence="1 4" id="KW-0378">Hydrolase</keyword>
<dbReference type="SUPFAM" id="SSF52151">
    <property type="entry name" value="FabD/lysophospholipase-like"/>
    <property type="match status" value="1"/>
</dbReference>
<dbReference type="GO" id="GO:0046486">
    <property type="term" value="P:glycerolipid metabolic process"/>
    <property type="evidence" value="ECO:0007669"/>
    <property type="project" value="UniProtKB-ARBA"/>
</dbReference>
<evidence type="ECO:0000256" key="3">
    <source>
        <dbReference type="ARBA" id="ARBA00023098"/>
    </source>
</evidence>
<feature type="short sequence motif" description="GXSXG" evidence="4">
    <location>
        <begin position="27"/>
        <end position="31"/>
    </location>
</feature>
<reference evidence="6" key="1">
    <citation type="journal article" date="2020" name="Stud. Mycol.">
        <title>101 Dothideomycetes genomes: a test case for predicting lifestyles and emergence of pathogens.</title>
        <authorList>
            <person name="Haridas S."/>
            <person name="Albert R."/>
            <person name="Binder M."/>
            <person name="Bloem J."/>
            <person name="Labutti K."/>
            <person name="Salamov A."/>
            <person name="Andreopoulos B."/>
            <person name="Baker S."/>
            <person name="Barry K."/>
            <person name="Bills G."/>
            <person name="Bluhm B."/>
            <person name="Cannon C."/>
            <person name="Castanera R."/>
            <person name="Culley D."/>
            <person name="Daum C."/>
            <person name="Ezra D."/>
            <person name="Gonzalez J."/>
            <person name="Henrissat B."/>
            <person name="Kuo A."/>
            <person name="Liang C."/>
            <person name="Lipzen A."/>
            <person name="Lutzoni F."/>
            <person name="Magnuson J."/>
            <person name="Mondo S."/>
            <person name="Nolan M."/>
            <person name="Ohm R."/>
            <person name="Pangilinan J."/>
            <person name="Park H.-J."/>
            <person name="Ramirez L."/>
            <person name="Alfaro M."/>
            <person name="Sun H."/>
            <person name="Tritt A."/>
            <person name="Yoshinaga Y."/>
            <person name="Zwiers L.-H."/>
            <person name="Turgeon B."/>
            <person name="Goodwin S."/>
            <person name="Spatafora J."/>
            <person name="Crous P."/>
            <person name="Grigoriev I."/>
        </authorList>
    </citation>
    <scope>NUCLEOTIDE SEQUENCE</scope>
    <source>
        <strain evidence="6">CBS 119925</strain>
    </source>
</reference>
<dbReference type="GO" id="GO:0016020">
    <property type="term" value="C:membrane"/>
    <property type="evidence" value="ECO:0007669"/>
    <property type="project" value="TreeGrafter"/>
</dbReference>
<dbReference type="CDD" id="cd07216">
    <property type="entry name" value="Pat17_PNPLA8_PNPLA9_like3"/>
    <property type="match status" value="1"/>
</dbReference>
<evidence type="ECO:0000256" key="2">
    <source>
        <dbReference type="ARBA" id="ARBA00022963"/>
    </source>
</evidence>
<dbReference type="EMBL" id="MU006623">
    <property type="protein sequence ID" value="KAF2741815.1"/>
    <property type="molecule type" value="Genomic_DNA"/>
</dbReference>
<dbReference type="AlphaFoldDB" id="A0A6A6UUK2"/>
<accession>A0A6A6UUK2</accession>
<name>A0A6A6UUK2_9PLEO</name>
<dbReference type="Proteomes" id="UP000799440">
    <property type="component" value="Unassembled WGS sequence"/>
</dbReference>
<keyword evidence="2 4" id="KW-0442">Lipid degradation</keyword>
<feature type="active site" description="Nucleophile" evidence="4">
    <location>
        <position position="29"/>
    </location>
</feature>
<protein>
    <submittedName>
        <fullName evidence="6">FabD/lysophospholipase-like protein</fullName>
    </submittedName>
</protein>
<dbReference type="PANTHER" id="PTHR24185">
    <property type="entry name" value="CALCIUM-INDEPENDENT PHOSPHOLIPASE A2-GAMMA"/>
    <property type="match status" value="1"/>
</dbReference>
<feature type="active site" description="Proton acceptor" evidence="4">
    <location>
        <position position="169"/>
    </location>
</feature>
<evidence type="ECO:0000313" key="7">
    <source>
        <dbReference type="Proteomes" id="UP000799440"/>
    </source>
</evidence>
<gene>
    <name evidence="6" type="ORF">M011DRAFT_497871</name>
</gene>
<dbReference type="GO" id="GO:0016042">
    <property type="term" value="P:lipid catabolic process"/>
    <property type="evidence" value="ECO:0007669"/>
    <property type="project" value="UniProtKB-UniRule"/>
</dbReference>
<feature type="domain" description="PNPLA" evidence="5">
    <location>
        <begin position="1"/>
        <end position="182"/>
    </location>
</feature>
<evidence type="ECO:0000256" key="4">
    <source>
        <dbReference type="PROSITE-ProRule" id="PRU01161"/>
    </source>
</evidence>
<dbReference type="PROSITE" id="PS51635">
    <property type="entry name" value="PNPLA"/>
    <property type="match status" value="1"/>
</dbReference>
<dbReference type="GO" id="GO:0019369">
    <property type="term" value="P:arachidonate metabolic process"/>
    <property type="evidence" value="ECO:0007669"/>
    <property type="project" value="TreeGrafter"/>
</dbReference>
<feature type="short sequence motif" description="DGA/G" evidence="4">
    <location>
        <begin position="169"/>
        <end position="171"/>
    </location>
</feature>
<dbReference type="InterPro" id="IPR002641">
    <property type="entry name" value="PNPLA_dom"/>
</dbReference>